<evidence type="ECO:0000313" key="1">
    <source>
        <dbReference type="EMBL" id="KAJ0176929.1"/>
    </source>
</evidence>
<sequence>MNLKLVLILTYCFFGAFSWSLDDIFEEKFEKINTAFENGKNKFTGWIDSVQDYVENQENKLADSLEKYIDSIEEKQRMIEEKFNSYVETVKETGRKATEPLTIFDESDKIINPDVSLTAPQIIERNGYVCETHTVISQGYVLNIHRIPKSKNGSETSEKTVLLQHGLLETSVDWILNGPGKGLAYVLADAGYDVWMSNIRGNRYSREHKNFSTDSKEYWNFSWHDVALNDMPEIIDYIMQLKGSNTKIVYMGHSMGTTILFAMLTLRPEYNNILKAGYALAPVAFCKDVKTPIKSLSSMAGGLAYIDSISGSYEFVPKNSALGSLTSACNVDVLDTYVCRNVIFYICGYNEKQFNKTLLPVFLSHLGTGTPWKTIVHFSQLVTSGKFQQFDYDSADNMIHYGSLYPPEYDLSKITLPISLFWSRNDLLSSEEDVMLLRSKLRTKTRSYMVPDQKFNHIDYIWAIDVKELLNDEILEYLHIEFGH</sequence>
<evidence type="ECO:0000313" key="2">
    <source>
        <dbReference type="Proteomes" id="UP000824533"/>
    </source>
</evidence>
<keyword evidence="2" id="KW-1185">Reference proteome</keyword>
<accession>A0ACC1CZ03</accession>
<dbReference type="Proteomes" id="UP000824533">
    <property type="component" value="Linkage Group LG12"/>
</dbReference>
<gene>
    <name evidence="1" type="ORF">K1T71_006938</name>
</gene>
<dbReference type="EMBL" id="CM034398">
    <property type="protein sequence ID" value="KAJ0176929.1"/>
    <property type="molecule type" value="Genomic_DNA"/>
</dbReference>
<organism evidence="1 2">
    <name type="scientific">Dendrolimus kikuchii</name>
    <dbReference type="NCBI Taxonomy" id="765133"/>
    <lineage>
        <taxon>Eukaryota</taxon>
        <taxon>Metazoa</taxon>
        <taxon>Ecdysozoa</taxon>
        <taxon>Arthropoda</taxon>
        <taxon>Hexapoda</taxon>
        <taxon>Insecta</taxon>
        <taxon>Pterygota</taxon>
        <taxon>Neoptera</taxon>
        <taxon>Endopterygota</taxon>
        <taxon>Lepidoptera</taxon>
        <taxon>Glossata</taxon>
        <taxon>Ditrysia</taxon>
        <taxon>Bombycoidea</taxon>
        <taxon>Lasiocampidae</taxon>
        <taxon>Dendrolimus</taxon>
    </lineage>
</organism>
<comment type="caution">
    <text evidence="1">The sequence shown here is derived from an EMBL/GenBank/DDBJ whole genome shotgun (WGS) entry which is preliminary data.</text>
</comment>
<protein>
    <submittedName>
        <fullName evidence="1">Uncharacterized protein</fullName>
    </submittedName>
</protein>
<reference evidence="1 2" key="1">
    <citation type="journal article" date="2021" name="Front. Genet.">
        <title>Chromosome-Level Genome Assembly Reveals Significant Gene Expansion in the Toll and IMD Signaling Pathways of Dendrolimus kikuchii.</title>
        <authorList>
            <person name="Zhou J."/>
            <person name="Wu P."/>
            <person name="Xiong Z."/>
            <person name="Liu N."/>
            <person name="Zhao N."/>
            <person name="Ji M."/>
            <person name="Qiu Y."/>
            <person name="Yang B."/>
        </authorList>
    </citation>
    <scope>NUCLEOTIDE SEQUENCE [LARGE SCALE GENOMIC DNA]</scope>
    <source>
        <strain evidence="1">Ann1</strain>
    </source>
</reference>
<name>A0ACC1CZ03_9NEOP</name>
<proteinExistence type="predicted"/>